<dbReference type="PATRIC" id="fig|1449336.4.peg.1367"/>
<dbReference type="PANTHER" id="PTHR44196:SF1">
    <property type="entry name" value="DEHYDROGENASE_REDUCTASE SDR FAMILY MEMBER 7B"/>
    <property type="match status" value="1"/>
</dbReference>
<dbReference type="InterPro" id="IPR002347">
    <property type="entry name" value="SDR_fam"/>
</dbReference>
<dbReference type="PANTHER" id="PTHR44196">
    <property type="entry name" value="DEHYDROGENASE/REDUCTASE SDR FAMILY MEMBER 7B"/>
    <property type="match status" value="1"/>
</dbReference>
<dbReference type="RefSeq" id="WP_034570109.1">
    <property type="nucleotide sequence ID" value="NZ_JQBS01000032.1"/>
</dbReference>
<evidence type="ECO:0000313" key="4">
    <source>
        <dbReference type="EMBL" id="KRN56225.1"/>
    </source>
</evidence>
<protein>
    <submittedName>
        <fullName evidence="4">Metabolite dehydrogenase, NAD-binding protein</fullName>
    </submittedName>
</protein>
<reference evidence="4 5" key="1">
    <citation type="journal article" date="2015" name="Genome Announc.">
        <title>Expanding the biotechnology potential of lactobacilli through comparative genomics of 213 strains and associated genera.</title>
        <authorList>
            <person name="Sun Z."/>
            <person name="Harris H.M."/>
            <person name="McCann A."/>
            <person name="Guo C."/>
            <person name="Argimon S."/>
            <person name="Zhang W."/>
            <person name="Yang X."/>
            <person name="Jeffery I.B."/>
            <person name="Cooney J.C."/>
            <person name="Kagawa T.F."/>
            <person name="Liu W."/>
            <person name="Song Y."/>
            <person name="Salvetti E."/>
            <person name="Wrobel A."/>
            <person name="Rasinkangas P."/>
            <person name="Parkhill J."/>
            <person name="Rea M.C."/>
            <person name="O'Sullivan O."/>
            <person name="Ritari J."/>
            <person name="Douillard F.P."/>
            <person name="Paul Ross R."/>
            <person name="Yang R."/>
            <person name="Briner A.E."/>
            <person name="Felis G.E."/>
            <person name="de Vos W.M."/>
            <person name="Barrangou R."/>
            <person name="Klaenhammer T.R."/>
            <person name="Caufield P.W."/>
            <person name="Cui Y."/>
            <person name="Zhang H."/>
            <person name="O'Toole P.W."/>
        </authorList>
    </citation>
    <scope>NUCLEOTIDE SEQUENCE [LARGE SCALE GENOMIC DNA]</scope>
    <source>
        <strain evidence="4 5">DSM 20623</strain>
    </source>
</reference>
<dbReference type="eggNOG" id="COG0300">
    <property type="taxonomic scope" value="Bacteria"/>
</dbReference>
<dbReference type="AlphaFoldDB" id="A0A0R2HU50"/>
<dbReference type="GO" id="GO:0016491">
    <property type="term" value="F:oxidoreductase activity"/>
    <property type="evidence" value="ECO:0007669"/>
    <property type="project" value="UniProtKB-KW"/>
</dbReference>
<evidence type="ECO:0000313" key="5">
    <source>
        <dbReference type="Proteomes" id="UP000051658"/>
    </source>
</evidence>
<evidence type="ECO:0000256" key="3">
    <source>
        <dbReference type="RuleBase" id="RU000363"/>
    </source>
</evidence>
<dbReference type="GO" id="GO:0016020">
    <property type="term" value="C:membrane"/>
    <property type="evidence" value="ECO:0007669"/>
    <property type="project" value="TreeGrafter"/>
</dbReference>
<comment type="similarity">
    <text evidence="1 3">Belongs to the short-chain dehydrogenases/reductases (SDR) family.</text>
</comment>
<accession>A0A0R2HU50</accession>
<gene>
    <name evidence="4" type="ORF">IV74_GL001337</name>
</gene>
<dbReference type="PRINTS" id="PR00080">
    <property type="entry name" value="SDRFAMILY"/>
</dbReference>
<evidence type="ECO:0000256" key="1">
    <source>
        <dbReference type="ARBA" id="ARBA00006484"/>
    </source>
</evidence>
<dbReference type="InterPro" id="IPR036291">
    <property type="entry name" value="NAD(P)-bd_dom_sf"/>
</dbReference>
<dbReference type="PRINTS" id="PR00081">
    <property type="entry name" value="GDHRDH"/>
</dbReference>
<name>A0A0R2HU50_CARDV</name>
<organism evidence="4 5">
    <name type="scientific">Carnobacterium divergens DSM 20623</name>
    <dbReference type="NCBI Taxonomy" id="1449336"/>
    <lineage>
        <taxon>Bacteria</taxon>
        <taxon>Bacillati</taxon>
        <taxon>Bacillota</taxon>
        <taxon>Bacilli</taxon>
        <taxon>Lactobacillales</taxon>
        <taxon>Carnobacteriaceae</taxon>
        <taxon>Carnobacterium</taxon>
    </lineage>
</organism>
<dbReference type="Proteomes" id="UP000051658">
    <property type="component" value="Unassembled WGS sequence"/>
</dbReference>
<evidence type="ECO:0000256" key="2">
    <source>
        <dbReference type="ARBA" id="ARBA00023002"/>
    </source>
</evidence>
<keyword evidence="2" id="KW-0560">Oxidoreductase</keyword>
<comment type="caution">
    <text evidence="4">The sequence shown here is derived from an EMBL/GenBank/DDBJ whole genome shotgun (WGS) entry which is preliminary data.</text>
</comment>
<proteinExistence type="inferred from homology"/>
<dbReference type="EMBL" id="JQBS01000032">
    <property type="protein sequence ID" value="KRN56225.1"/>
    <property type="molecule type" value="Genomic_DNA"/>
</dbReference>
<keyword evidence="5" id="KW-1185">Reference proteome</keyword>
<dbReference type="GeneID" id="89588712"/>
<dbReference type="SUPFAM" id="SSF51735">
    <property type="entry name" value="NAD(P)-binding Rossmann-fold domains"/>
    <property type="match status" value="1"/>
</dbReference>
<dbReference type="InterPro" id="IPR020904">
    <property type="entry name" value="Sc_DH/Rdtase_CS"/>
</dbReference>
<sequence>MGTNRNDLTGKVVVITGGSGGLGEQIAYAAARQNATVVVCARRINLLGKVRHNCEDLSGAPAFAFQLDVANPENIKEVVERIHDEVGAIDVLVNNAGFGHFEEALTFDMDLAEKMFRVNVLGLMYMTQLVAIEMADRGAGHIINIASQAAKMATQKSSIYSATKFAVLGYSNALRLELKPLGVYVTTVNPGPIETNFFDIADETGEYLKKVDLLVLDPTIVAKRIVGIINVPRRELNMPKLMEFAGKMYTLFPHVGDYLAGTLFNNK</sequence>
<dbReference type="Gene3D" id="3.40.50.720">
    <property type="entry name" value="NAD(P)-binding Rossmann-like Domain"/>
    <property type="match status" value="1"/>
</dbReference>
<dbReference type="Pfam" id="PF00106">
    <property type="entry name" value="adh_short"/>
    <property type="match status" value="1"/>
</dbReference>
<dbReference type="PROSITE" id="PS00061">
    <property type="entry name" value="ADH_SHORT"/>
    <property type="match status" value="1"/>
</dbReference>